<evidence type="ECO:0000313" key="2">
    <source>
        <dbReference type="Proteomes" id="UP000053766"/>
    </source>
</evidence>
<dbReference type="AlphaFoldDB" id="A0A0D8Y149"/>
<dbReference type="EMBL" id="KN716221">
    <property type="protein sequence ID" value="KJH49872.1"/>
    <property type="molecule type" value="Genomic_DNA"/>
</dbReference>
<gene>
    <name evidence="1" type="ORF">DICVIV_03983</name>
</gene>
<name>A0A0D8Y149_DICVI</name>
<reference evidence="2" key="2">
    <citation type="journal article" date="2016" name="Sci. Rep.">
        <title>Dictyocaulus viviparus genome, variome and transcriptome elucidate lungworm biology and support future intervention.</title>
        <authorList>
            <person name="McNulty S.N."/>
            <person name="Strube C."/>
            <person name="Rosa B.A."/>
            <person name="Martin J.C."/>
            <person name="Tyagi R."/>
            <person name="Choi Y.J."/>
            <person name="Wang Q."/>
            <person name="Hallsworth Pepin K."/>
            <person name="Zhang X."/>
            <person name="Ozersky P."/>
            <person name="Wilson R.K."/>
            <person name="Sternberg P.W."/>
            <person name="Gasser R.B."/>
            <person name="Mitreva M."/>
        </authorList>
    </citation>
    <scope>NUCLEOTIDE SEQUENCE [LARGE SCALE GENOMIC DNA]</scope>
    <source>
        <strain evidence="2">HannoverDv2000</strain>
    </source>
</reference>
<dbReference type="Proteomes" id="UP000053766">
    <property type="component" value="Unassembled WGS sequence"/>
</dbReference>
<dbReference type="OrthoDB" id="7249367at2759"/>
<evidence type="ECO:0000313" key="1">
    <source>
        <dbReference type="EMBL" id="KJH49872.1"/>
    </source>
</evidence>
<reference evidence="1 2" key="1">
    <citation type="submission" date="2013-11" db="EMBL/GenBank/DDBJ databases">
        <title>Draft genome of the bovine lungworm Dictyocaulus viviparus.</title>
        <authorList>
            <person name="Mitreva M."/>
        </authorList>
    </citation>
    <scope>NUCLEOTIDE SEQUENCE [LARGE SCALE GENOMIC DNA]</scope>
    <source>
        <strain evidence="1 2">HannoverDv2000</strain>
    </source>
</reference>
<sequence length="236" mass="26853">MLCHKVRRVLSTATFTSGMLPPSDERLRYPVELDKPIKSNADFSLFPSPRIIVPTFELTKRLGSFVSQAIYQLFYESSFDRERFVHAANEGLSLLGECVANGEWGRMELIATKSLVERAEMARKNFSADQLDLLRFQPHDVALSFLHSSFISLRNFNRKCDHGIVCVYFTIVSFIRLNDSVPYEVTMSQLLNDFTSSVLVSNVTFARNLSPLGQWRATNVNYFVVGAIGRKYQCNT</sequence>
<accession>A0A0D8Y149</accession>
<keyword evidence="2" id="KW-1185">Reference proteome</keyword>
<proteinExistence type="predicted"/>
<organism evidence="1 2">
    <name type="scientific">Dictyocaulus viviparus</name>
    <name type="common">Bovine lungworm</name>
    <dbReference type="NCBI Taxonomy" id="29172"/>
    <lineage>
        <taxon>Eukaryota</taxon>
        <taxon>Metazoa</taxon>
        <taxon>Ecdysozoa</taxon>
        <taxon>Nematoda</taxon>
        <taxon>Chromadorea</taxon>
        <taxon>Rhabditida</taxon>
        <taxon>Rhabditina</taxon>
        <taxon>Rhabditomorpha</taxon>
        <taxon>Strongyloidea</taxon>
        <taxon>Metastrongylidae</taxon>
        <taxon>Dictyocaulus</taxon>
    </lineage>
</organism>
<protein>
    <submittedName>
        <fullName evidence="1">Uncharacterized protein</fullName>
    </submittedName>
</protein>